<feature type="transmembrane region" description="Helical" evidence="5">
    <location>
        <begin position="46"/>
        <end position="68"/>
    </location>
</feature>
<evidence type="ECO:0000256" key="3">
    <source>
        <dbReference type="ARBA" id="ARBA00022989"/>
    </source>
</evidence>
<sequence>MDQIIFWLVLLIILVVIEIATLGLTTIWFAGGALIAIIAAAFGAPLYLQITLFVAVSAVLLFFTRPLAVRYFNNDRVKTNVESLIGKKAVVEEEIDNLKPSGLVSVNGQEWTARSTRDERVIPKGRVVYICAVSGVKLIVEERKEGD</sequence>
<keyword evidence="3 5" id="KW-1133">Transmembrane helix</keyword>
<dbReference type="AlphaFoldDB" id="A0A9D2I5F0"/>
<dbReference type="InterPro" id="IPR012340">
    <property type="entry name" value="NA-bd_OB-fold"/>
</dbReference>
<keyword evidence="2 5" id="KW-0812">Transmembrane</keyword>
<comment type="subcellular location">
    <subcellularLocation>
        <location evidence="1">Membrane</location>
        <topology evidence="1">Multi-pass membrane protein</topology>
    </subcellularLocation>
</comment>
<accession>A0A9D2I5F0</accession>
<dbReference type="Gene3D" id="2.40.50.140">
    <property type="entry name" value="Nucleic acid-binding proteins"/>
    <property type="match status" value="1"/>
</dbReference>
<evidence type="ECO:0000256" key="5">
    <source>
        <dbReference type="SAM" id="Phobius"/>
    </source>
</evidence>
<evidence type="ECO:0000313" key="7">
    <source>
        <dbReference type="EMBL" id="HJA93260.1"/>
    </source>
</evidence>
<evidence type="ECO:0000256" key="1">
    <source>
        <dbReference type="ARBA" id="ARBA00004141"/>
    </source>
</evidence>
<dbReference type="PANTHER" id="PTHR33507">
    <property type="entry name" value="INNER MEMBRANE PROTEIN YBBJ"/>
    <property type="match status" value="1"/>
</dbReference>
<evidence type="ECO:0000256" key="4">
    <source>
        <dbReference type="ARBA" id="ARBA00023136"/>
    </source>
</evidence>
<dbReference type="GO" id="GO:0005886">
    <property type="term" value="C:plasma membrane"/>
    <property type="evidence" value="ECO:0007669"/>
    <property type="project" value="TreeGrafter"/>
</dbReference>
<reference evidence="7" key="1">
    <citation type="journal article" date="2021" name="PeerJ">
        <title>Extensive microbial diversity within the chicken gut microbiome revealed by metagenomics and culture.</title>
        <authorList>
            <person name="Gilroy R."/>
            <person name="Ravi A."/>
            <person name="Getino M."/>
            <person name="Pursley I."/>
            <person name="Horton D.L."/>
            <person name="Alikhan N.F."/>
            <person name="Baker D."/>
            <person name="Gharbi K."/>
            <person name="Hall N."/>
            <person name="Watson M."/>
            <person name="Adriaenssens E.M."/>
            <person name="Foster-Nyarko E."/>
            <person name="Jarju S."/>
            <person name="Secka A."/>
            <person name="Antonio M."/>
            <person name="Oren A."/>
            <person name="Chaudhuri R.R."/>
            <person name="La Ragione R."/>
            <person name="Hildebrand F."/>
            <person name="Pallen M.J."/>
        </authorList>
    </citation>
    <scope>NUCLEOTIDE SEQUENCE</scope>
    <source>
        <strain evidence="7">CHK179-7159</strain>
    </source>
</reference>
<keyword evidence="4 5" id="KW-0472">Membrane</keyword>
<name>A0A9D2I5F0_9FIRM</name>
<dbReference type="EMBL" id="DWYY01000099">
    <property type="protein sequence ID" value="HJA93260.1"/>
    <property type="molecule type" value="Genomic_DNA"/>
</dbReference>
<evidence type="ECO:0000259" key="6">
    <source>
        <dbReference type="Pfam" id="PF01957"/>
    </source>
</evidence>
<dbReference type="InterPro" id="IPR052165">
    <property type="entry name" value="Membrane_assoc_protease"/>
</dbReference>
<dbReference type="Pfam" id="PF01957">
    <property type="entry name" value="NfeD"/>
    <property type="match status" value="1"/>
</dbReference>
<comment type="caution">
    <text evidence="7">The sequence shown here is derived from an EMBL/GenBank/DDBJ whole genome shotgun (WGS) entry which is preliminary data.</text>
</comment>
<evidence type="ECO:0000256" key="2">
    <source>
        <dbReference type="ARBA" id="ARBA00022692"/>
    </source>
</evidence>
<feature type="transmembrane region" description="Helical" evidence="5">
    <location>
        <begin position="7"/>
        <end position="40"/>
    </location>
</feature>
<dbReference type="PANTHER" id="PTHR33507:SF3">
    <property type="entry name" value="INNER MEMBRANE PROTEIN YBBJ"/>
    <property type="match status" value="1"/>
</dbReference>
<protein>
    <submittedName>
        <fullName evidence="7">NfeD family protein</fullName>
    </submittedName>
</protein>
<organism evidence="7 8">
    <name type="scientific">Candidatus Eisenbergiella merdipullorum</name>
    <dbReference type="NCBI Taxonomy" id="2838553"/>
    <lineage>
        <taxon>Bacteria</taxon>
        <taxon>Bacillati</taxon>
        <taxon>Bacillota</taxon>
        <taxon>Clostridia</taxon>
        <taxon>Lachnospirales</taxon>
        <taxon>Lachnospiraceae</taxon>
        <taxon>Eisenbergiella</taxon>
    </lineage>
</organism>
<evidence type="ECO:0000313" key="8">
    <source>
        <dbReference type="Proteomes" id="UP000886858"/>
    </source>
</evidence>
<feature type="domain" description="NfeD-like C-terminal" evidence="6">
    <location>
        <begin position="81"/>
        <end position="141"/>
    </location>
</feature>
<reference evidence="7" key="2">
    <citation type="submission" date="2021-04" db="EMBL/GenBank/DDBJ databases">
        <authorList>
            <person name="Gilroy R."/>
        </authorList>
    </citation>
    <scope>NUCLEOTIDE SEQUENCE</scope>
    <source>
        <strain evidence="7">CHK179-7159</strain>
    </source>
</reference>
<proteinExistence type="predicted"/>
<gene>
    <name evidence="7" type="ORF">H9717_09155</name>
</gene>
<dbReference type="SUPFAM" id="SSF141322">
    <property type="entry name" value="NfeD domain-like"/>
    <property type="match status" value="1"/>
</dbReference>
<dbReference type="Proteomes" id="UP000886858">
    <property type="component" value="Unassembled WGS sequence"/>
</dbReference>
<dbReference type="InterPro" id="IPR002810">
    <property type="entry name" value="NfeD-like_C"/>
</dbReference>